<dbReference type="AlphaFoldDB" id="T1HGT4"/>
<dbReference type="RefSeq" id="XP_073998075.1">
    <property type="nucleotide sequence ID" value="XM_074141974.1"/>
</dbReference>
<sequence>MCALPSEERSKQLLTISELQQLVVDKESDLRAIQVKLKATIDEKEELRSKMNEIKKQMEELANEIKRIPLLEAADASTSNMPQLLGRQESVSDYNVLSAGTMSEQLNRTDDLSADSEDARRQQT</sequence>
<dbReference type="InParanoid" id="T1HGT4"/>
<evidence type="ECO:0000256" key="2">
    <source>
        <dbReference type="SAM" id="MobiDB-lite"/>
    </source>
</evidence>
<feature type="compositionally biased region" description="Basic and acidic residues" evidence="2">
    <location>
        <begin position="107"/>
        <end position="124"/>
    </location>
</feature>
<dbReference type="GeneID" id="141461179"/>
<dbReference type="HOGENOM" id="CLU_2006738_0_0_1"/>
<accession>T1HGT4</accession>
<dbReference type="VEuPathDB" id="VectorBase:RPRC003257"/>
<dbReference type="RefSeq" id="XP_073998073.1">
    <property type="nucleotide sequence ID" value="XM_074141972.1"/>
</dbReference>
<organism evidence="3 4">
    <name type="scientific">Rhodnius prolixus</name>
    <name type="common">Triatomid bug</name>
    <dbReference type="NCBI Taxonomy" id="13249"/>
    <lineage>
        <taxon>Eukaryota</taxon>
        <taxon>Metazoa</taxon>
        <taxon>Ecdysozoa</taxon>
        <taxon>Arthropoda</taxon>
        <taxon>Hexapoda</taxon>
        <taxon>Insecta</taxon>
        <taxon>Pterygota</taxon>
        <taxon>Neoptera</taxon>
        <taxon>Paraneoptera</taxon>
        <taxon>Hemiptera</taxon>
        <taxon>Heteroptera</taxon>
        <taxon>Panheteroptera</taxon>
        <taxon>Cimicomorpha</taxon>
        <taxon>Reduviidae</taxon>
        <taxon>Triatominae</taxon>
        <taxon>Rhodnius</taxon>
    </lineage>
</organism>
<feature type="coiled-coil region" evidence="1">
    <location>
        <begin position="30"/>
        <end position="67"/>
    </location>
</feature>
<evidence type="ECO:0000313" key="4">
    <source>
        <dbReference type="Proteomes" id="UP000015103"/>
    </source>
</evidence>
<protein>
    <submittedName>
        <fullName evidence="3">Uncharacterized protein</fullName>
    </submittedName>
</protein>
<dbReference type="EnsemblMetazoa" id="RPRC003257-RA">
    <property type="protein sequence ID" value="RPRC003257-PA"/>
    <property type="gene ID" value="RPRC003257"/>
</dbReference>
<feature type="compositionally biased region" description="Polar residues" evidence="2">
    <location>
        <begin position="97"/>
        <end position="106"/>
    </location>
</feature>
<name>T1HGT4_RHOPR</name>
<feature type="region of interest" description="Disordered" evidence="2">
    <location>
        <begin position="97"/>
        <end position="124"/>
    </location>
</feature>
<evidence type="ECO:0000256" key="1">
    <source>
        <dbReference type="SAM" id="Coils"/>
    </source>
</evidence>
<reference evidence="3" key="1">
    <citation type="submission" date="2015-05" db="UniProtKB">
        <authorList>
            <consortium name="EnsemblMetazoa"/>
        </authorList>
    </citation>
    <scope>IDENTIFICATION</scope>
</reference>
<proteinExistence type="predicted"/>
<dbReference type="RefSeq" id="XP_073998072.1">
    <property type="nucleotide sequence ID" value="XM_074141971.1"/>
</dbReference>
<keyword evidence="4" id="KW-1185">Reference proteome</keyword>
<evidence type="ECO:0000313" key="3">
    <source>
        <dbReference type="EnsemblMetazoa" id="RPRC003257-PA"/>
    </source>
</evidence>
<dbReference type="Proteomes" id="UP000015103">
    <property type="component" value="Unassembled WGS sequence"/>
</dbReference>
<dbReference type="RefSeq" id="XP_073998074.1">
    <property type="nucleotide sequence ID" value="XM_074141973.1"/>
</dbReference>
<keyword evidence="1" id="KW-0175">Coiled coil</keyword>
<dbReference type="EMBL" id="ACPB03011656">
    <property type="status" value="NOT_ANNOTATED_CDS"/>
    <property type="molecule type" value="Genomic_DNA"/>
</dbReference>